<dbReference type="Gene3D" id="1.10.260.40">
    <property type="entry name" value="lambda repressor-like DNA-binding domains"/>
    <property type="match status" value="1"/>
</dbReference>
<dbReference type="GO" id="GO:0000976">
    <property type="term" value="F:transcription cis-regulatory region binding"/>
    <property type="evidence" value="ECO:0007669"/>
    <property type="project" value="TreeGrafter"/>
</dbReference>
<dbReference type="Gene3D" id="3.40.50.2300">
    <property type="match status" value="2"/>
</dbReference>
<dbReference type="CDD" id="cd01392">
    <property type="entry name" value="HTH_LacI"/>
    <property type="match status" value="1"/>
</dbReference>
<keyword evidence="2" id="KW-0805">Transcription regulation</keyword>
<sequence>MKTVTISDVAAQAKVSKSTVSQFLNKRYDYMGDKTKQRIERAIEELGYQPNIVARSLKQKSTRTIGVIVANILHNFTTEVTRAIEDACISADYHTIICNADDDPEKEKHYIEMLRAKQVDGLIIFPTGGNRDLYKKMLKDRYPVIFLDRKVEDISISSVLLDNEMAAGLAIEHFIQKDYQRIGMITTSIMHHITPRLERIKGYEKAIRRHGLPFIEDYVKSAEPTNIQQVLEDLLGLEEPPEAILAGNDLVLIELLKYVKQKNLRIPEELAIIGIDDVSFASFYTPAITTVAQPTFEIGKMGAEALLNKIRTKNTENELFHYRFEPCLMVRDSV</sequence>
<evidence type="ECO:0000259" key="5">
    <source>
        <dbReference type="PROSITE" id="PS50932"/>
    </source>
</evidence>
<dbReference type="PANTHER" id="PTHR30146">
    <property type="entry name" value="LACI-RELATED TRANSCRIPTIONAL REPRESSOR"/>
    <property type="match status" value="1"/>
</dbReference>
<dbReference type="GO" id="GO:0003700">
    <property type="term" value="F:DNA-binding transcription factor activity"/>
    <property type="evidence" value="ECO:0007669"/>
    <property type="project" value="TreeGrafter"/>
</dbReference>
<accession>A0A059NYV3</accession>
<keyword evidence="3" id="KW-0238">DNA-binding</keyword>
<evidence type="ECO:0000313" key="7">
    <source>
        <dbReference type="Proteomes" id="UP000028868"/>
    </source>
</evidence>
<dbReference type="InterPro" id="IPR046335">
    <property type="entry name" value="LacI/GalR-like_sensor"/>
</dbReference>
<dbReference type="Proteomes" id="UP000028868">
    <property type="component" value="Unassembled WGS sequence"/>
</dbReference>
<evidence type="ECO:0000256" key="2">
    <source>
        <dbReference type="ARBA" id="ARBA00023015"/>
    </source>
</evidence>
<name>A0A059NYV3_9BACI</name>
<dbReference type="Pfam" id="PF13377">
    <property type="entry name" value="Peripla_BP_3"/>
    <property type="match status" value="1"/>
</dbReference>
<dbReference type="RefSeq" id="WP_035507212.1">
    <property type="nucleotide sequence ID" value="NZ_CCDH010000001.1"/>
</dbReference>
<reference evidence="6 7" key="2">
    <citation type="submission" date="2014-05" db="EMBL/GenBank/DDBJ databases">
        <title>Draft genome sequence of Halobacillus karajensis HK-03.</title>
        <authorList>
            <person name="Khelaifia S."/>
            <person name="Croce O."/>
            <person name="Lagier J.C."/>
            <person name="Raoult D."/>
        </authorList>
    </citation>
    <scope>NUCLEOTIDE SEQUENCE [LARGE SCALE GENOMIC DNA]</scope>
    <source>
        <strain evidence="6 7">HD-03</strain>
    </source>
</reference>
<dbReference type="EMBL" id="CCDI010000001">
    <property type="protein sequence ID" value="CDQ23441.1"/>
    <property type="molecule type" value="Genomic_DNA"/>
</dbReference>
<evidence type="ECO:0000256" key="3">
    <source>
        <dbReference type="ARBA" id="ARBA00023125"/>
    </source>
</evidence>
<proteinExistence type="predicted"/>
<evidence type="ECO:0000256" key="1">
    <source>
        <dbReference type="ARBA" id="ARBA00022491"/>
    </source>
</evidence>
<dbReference type="CDD" id="cd19977">
    <property type="entry name" value="PBP1_EndR-like"/>
    <property type="match status" value="1"/>
</dbReference>
<comment type="caution">
    <text evidence="6">The sequence shown here is derived from an EMBL/GenBank/DDBJ whole genome shotgun (WGS) entry which is preliminary data.</text>
</comment>
<dbReference type="InterPro" id="IPR010982">
    <property type="entry name" value="Lambda_DNA-bd_dom_sf"/>
</dbReference>
<dbReference type="Pfam" id="PF00356">
    <property type="entry name" value="LacI"/>
    <property type="match status" value="1"/>
</dbReference>
<keyword evidence="7" id="KW-1185">Reference proteome</keyword>
<dbReference type="PROSITE" id="PS50932">
    <property type="entry name" value="HTH_LACI_2"/>
    <property type="match status" value="1"/>
</dbReference>
<keyword evidence="4" id="KW-0804">Transcription</keyword>
<protein>
    <submittedName>
        <fullName evidence="6">Kdg operon repressor</fullName>
    </submittedName>
</protein>
<dbReference type="InterPro" id="IPR028082">
    <property type="entry name" value="Peripla_BP_I"/>
</dbReference>
<dbReference type="PROSITE" id="PS00356">
    <property type="entry name" value="HTH_LACI_1"/>
    <property type="match status" value="1"/>
</dbReference>
<dbReference type="SUPFAM" id="SSF53822">
    <property type="entry name" value="Periplasmic binding protein-like I"/>
    <property type="match status" value="1"/>
</dbReference>
<dbReference type="SMART" id="SM00354">
    <property type="entry name" value="HTH_LACI"/>
    <property type="match status" value="1"/>
</dbReference>
<organism evidence="6 7">
    <name type="scientific">Halobacillus karajensis</name>
    <dbReference type="NCBI Taxonomy" id="195088"/>
    <lineage>
        <taxon>Bacteria</taxon>
        <taxon>Bacillati</taxon>
        <taxon>Bacillota</taxon>
        <taxon>Bacilli</taxon>
        <taxon>Bacillales</taxon>
        <taxon>Bacillaceae</taxon>
        <taxon>Halobacillus</taxon>
    </lineage>
</organism>
<reference evidence="7" key="1">
    <citation type="submission" date="2014-03" db="EMBL/GenBank/DDBJ databases">
        <authorList>
            <person name="Urmite Genomes U."/>
        </authorList>
    </citation>
    <scope>NUCLEOTIDE SEQUENCE [LARGE SCALE GENOMIC DNA]</scope>
    <source>
        <strain evidence="7">HD-03</strain>
    </source>
</reference>
<evidence type="ECO:0000313" key="6">
    <source>
        <dbReference type="EMBL" id="CDQ23441.1"/>
    </source>
</evidence>
<dbReference type="InterPro" id="IPR000843">
    <property type="entry name" value="HTH_LacI"/>
</dbReference>
<evidence type="ECO:0000256" key="4">
    <source>
        <dbReference type="ARBA" id="ARBA00023163"/>
    </source>
</evidence>
<feature type="domain" description="HTH lacI-type" evidence="5">
    <location>
        <begin position="4"/>
        <end position="59"/>
    </location>
</feature>
<gene>
    <name evidence="6" type="primary">kdgR_4</name>
    <name evidence="6" type="ORF">BN983_01669</name>
</gene>
<dbReference type="AlphaFoldDB" id="A0A059NYV3"/>
<dbReference type="SUPFAM" id="SSF47413">
    <property type="entry name" value="lambda repressor-like DNA-binding domains"/>
    <property type="match status" value="1"/>
</dbReference>
<dbReference type="PANTHER" id="PTHR30146:SF148">
    <property type="entry name" value="HTH-TYPE TRANSCRIPTIONAL REPRESSOR PURR-RELATED"/>
    <property type="match status" value="1"/>
</dbReference>
<keyword evidence="1" id="KW-0678">Repressor</keyword>